<evidence type="ECO:0000313" key="5">
    <source>
        <dbReference type="Proteomes" id="UP000663583"/>
    </source>
</evidence>
<proteinExistence type="predicted"/>
<sequence>MWLCRAGAPTNSPATEERTAVLRRSFVLSVAVLAIAGLVSVSACSNSGNDQGGRATSGVSTSGSAAGAHNANDVTFAHHMIQHHQQAIEMSDIVLGKQGIDPRVVNLANQIKAAQGPEIQQMQSWLSQWGASAMPTTTGMDPGQTAMPSMGPSPSQSGNPNGGGMPAGGGMMPEGDMAALRNAQGVEASKLFLSQMIEHHRGAISMAQNEIGSGQFPPATAMARSIVSSQQQEIDTMQNILASL</sequence>
<name>A0AAX1JGW3_9MYCO</name>
<dbReference type="Pfam" id="PF03713">
    <property type="entry name" value="DUF305"/>
    <property type="match status" value="1"/>
</dbReference>
<feature type="compositionally biased region" description="Gly residues" evidence="1">
    <location>
        <begin position="160"/>
        <end position="172"/>
    </location>
</feature>
<dbReference type="InterPro" id="IPR012347">
    <property type="entry name" value="Ferritin-like"/>
</dbReference>
<feature type="compositionally biased region" description="Low complexity" evidence="1">
    <location>
        <begin position="52"/>
        <end position="66"/>
    </location>
</feature>
<gene>
    <name evidence="4" type="ORF">I2456_17585</name>
</gene>
<dbReference type="PANTHER" id="PTHR36933:SF1">
    <property type="entry name" value="SLL0788 PROTEIN"/>
    <property type="match status" value="1"/>
</dbReference>
<evidence type="ECO:0000256" key="2">
    <source>
        <dbReference type="SAM" id="Phobius"/>
    </source>
</evidence>
<keyword evidence="2" id="KW-0472">Membrane</keyword>
<organism evidence="4 5">
    <name type="scientific">Mycobacterium kubicae</name>
    <dbReference type="NCBI Taxonomy" id="120959"/>
    <lineage>
        <taxon>Bacteria</taxon>
        <taxon>Bacillati</taxon>
        <taxon>Actinomycetota</taxon>
        <taxon>Actinomycetes</taxon>
        <taxon>Mycobacteriales</taxon>
        <taxon>Mycobacteriaceae</taxon>
        <taxon>Mycobacterium</taxon>
        <taxon>Mycobacterium simiae complex</taxon>
    </lineage>
</organism>
<keyword evidence="2" id="KW-0812">Transmembrane</keyword>
<reference evidence="4" key="1">
    <citation type="submission" date="2020-11" db="EMBL/GenBank/DDBJ databases">
        <title>Intraspecies plasmid and genomic variation of Mycobacterium kubicae revealed by the complete genome sequences of two clinical isolates.</title>
        <authorList>
            <person name="Hendrix J.R."/>
            <person name="Epperson L.E."/>
            <person name="Honda J.R."/>
            <person name="Strong M."/>
        </authorList>
    </citation>
    <scope>NUCLEOTIDE SEQUENCE</scope>
    <source>
        <strain evidence="4">JCM 13573</strain>
    </source>
</reference>
<dbReference type="Proteomes" id="UP000663583">
    <property type="component" value="Chromosome"/>
</dbReference>
<feature type="transmembrane region" description="Helical" evidence="2">
    <location>
        <begin position="21"/>
        <end position="41"/>
    </location>
</feature>
<evidence type="ECO:0000313" key="4">
    <source>
        <dbReference type="EMBL" id="QPI40803.1"/>
    </source>
</evidence>
<dbReference type="KEGG" id="mku:I2456_17585"/>
<dbReference type="PANTHER" id="PTHR36933">
    <property type="entry name" value="SLL0788 PROTEIN"/>
    <property type="match status" value="1"/>
</dbReference>
<feature type="compositionally biased region" description="Low complexity" evidence="1">
    <location>
        <begin position="147"/>
        <end position="159"/>
    </location>
</feature>
<feature type="region of interest" description="Disordered" evidence="1">
    <location>
        <begin position="46"/>
        <end position="66"/>
    </location>
</feature>
<dbReference type="AlphaFoldDB" id="A0AAX1JGW3"/>
<evidence type="ECO:0000256" key="1">
    <source>
        <dbReference type="SAM" id="MobiDB-lite"/>
    </source>
</evidence>
<protein>
    <submittedName>
        <fullName evidence="4">DUF305 domain-containing protein</fullName>
    </submittedName>
</protein>
<dbReference type="InterPro" id="IPR005183">
    <property type="entry name" value="DUF305_CopM-like"/>
</dbReference>
<feature type="region of interest" description="Disordered" evidence="1">
    <location>
        <begin position="145"/>
        <end position="176"/>
    </location>
</feature>
<feature type="domain" description="DUF305" evidence="3">
    <location>
        <begin position="73"/>
        <end position="241"/>
    </location>
</feature>
<keyword evidence="2" id="KW-1133">Transmembrane helix</keyword>
<dbReference type="Gene3D" id="1.20.1260.10">
    <property type="match status" value="1"/>
</dbReference>
<accession>A0AAX1JGW3</accession>
<evidence type="ECO:0000259" key="3">
    <source>
        <dbReference type="Pfam" id="PF03713"/>
    </source>
</evidence>
<dbReference type="EMBL" id="CP065047">
    <property type="protein sequence ID" value="QPI40803.1"/>
    <property type="molecule type" value="Genomic_DNA"/>
</dbReference>